<keyword evidence="5" id="KW-0287">Flowering</keyword>
<dbReference type="EMBL" id="JAATIP010000038">
    <property type="protein sequence ID" value="KAF4387504.1"/>
    <property type="molecule type" value="Genomic_DNA"/>
</dbReference>
<keyword evidence="2" id="KW-0217">Developmental protein</keyword>
<name>A0A7J6DV58_CANSA</name>
<proteinExistence type="inferred from homology"/>
<evidence type="ECO:0000256" key="3">
    <source>
        <dbReference type="ARBA" id="ARBA00022782"/>
    </source>
</evidence>
<comment type="caution">
    <text evidence="7">The sequence shown here is derived from an EMBL/GenBank/DDBJ whole genome shotgun (WGS) entry which is preliminary data.</text>
</comment>
<gene>
    <name evidence="8" type="ORF">F8388_011652</name>
    <name evidence="7" type="ORF">G4B88_024493</name>
</gene>
<dbReference type="GO" id="GO:0030154">
    <property type="term" value="P:cell differentiation"/>
    <property type="evidence" value="ECO:0007669"/>
    <property type="project" value="UniProtKB-KW"/>
</dbReference>
<evidence type="ECO:0000313" key="7">
    <source>
        <dbReference type="EMBL" id="KAF4349982.1"/>
    </source>
</evidence>
<feature type="coiled-coil region" evidence="6">
    <location>
        <begin position="139"/>
        <end position="232"/>
    </location>
</feature>
<keyword evidence="10" id="KW-1185">Reference proteome</keyword>
<dbReference type="GO" id="GO:0009908">
    <property type="term" value="P:flower development"/>
    <property type="evidence" value="ECO:0007669"/>
    <property type="project" value="UniProtKB-KW"/>
</dbReference>
<dbReference type="Proteomes" id="UP000583929">
    <property type="component" value="Unassembled WGS sequence"/>
</dbReference>
<dbReference type="PANTHER" id="PTHR33405:SF17">
    <property type="entry name" value="PROTEIN FLC EXPRESSOR"/>
    <property type="match status" value="1"/>
</dbReference>
<sequence length="298" mass="32461">MAGRQYLSAPDAITLREASHSRAKPTIADARLLHRVAQPSSAALEDRIAIQHREIQSLLVDNQRLAATHVALKQELSATQQDLRVLSAAAASTKAEKDAQVRDVYERSLSMEAEARKVEDVAAELAQVRLDVQTLSASRKELVVQLQAVEDDLAKARLDSKPVLAVKADIEGVNREIQRGRDAIEQEKKTRVHNSKHRQIMEKHMASMASEIEKLQIELANAERRARASVAATVANPNAGYGAISGSTEMIYGGQSYPNPYSMHQVQNSAESNPQYGSETVAHGSVVSAMAVICVQSP</sequence>
<dbReference type="InterPro" id="IPR040353">
    <property type="entry name" value="FLX/FLX-like"/>
</dbReference>
<dbReference type="AlphaFoldDB" id="A0A7J6DV58"/>
<evidence type="ECO:0000256" key="6">
    <source>
        <dbReference type="SAM" id="Coils"/>
    </source>
</evidence>
<evidence type="ECO:0000313" key="9">
    <source>
        <dbReference type="Proteomes" id="UP000525078"/>
    </source>
</evidence>
<dbReference type="EMBL" id="JAATIQ010000613">
    <property type="protein sequence ID" value="KAF4349982.1"/>
    <property type="molecule type" value="Genomic_DNA"/>
</dbReference>
<protein>
    <recommendedName>
        <fullName evidence="11">Protein FLC EXPRESSOR</fullName>
    </recommendedName>
</protein>
<reference evidence="9 10" key="1">
    <citation type="journal article" date="2020" name="bioRxiv">
        <title>Sequence and annotation of 42 cannabis genomes reveals extensive copy number variation in cannabinoid synthesis and pathogen resistance genes.</title>
        <authorList>
            <person name="Mckernan K.J."/>
            <person name="Helbert Y."/>
            <person name="Kane L.T."/>
            <person name="Ebling H."/>
            <person name="Zhang L."/>
            <person name="Liu B."/>
            <person name="Eaton Z."/>
            <person name="Mclaughlin S."/>
            <person name="Kingan S."/>
            <person name="Baybayan P."/>
            <person name="Concepcion G."/>
            <person name="Jordan M."/>
            <person name="Riva A."/>
            <person name="Barbazuk W."/>
            <person name="Harkins T."/>
        </authorList>
    </citation>
    <scope>NUCLEOTIDE SEQUENCE [LARGE SCALE GENOMIC DNA]</scope>
    <source>
        <strain evidence="9 10">cv. Jamaican Lion 4</strain>
        <strain evidence="7">Father</strain>
        <strain evidence="8">Mother</strain>
        <tissue evidence="7">Leaf</tissue>
    </source>
</reference>
<keyword evidence="3" id="KW-0221">Differentiation</keyword>
<dbReference type="Proteomes" id="UP000525078">
    <property type="component" value="Unassembled WGS sequence"/>
</dbReference>
<evidence type="ECO:0000256" key="5">
    <source>
        <dbReference type="ARBA" id="ARBA00023089"/>
    </source>
</evidence>
<comment type="similarity">
    <text evidence="1">Belongs to the FLX family.</text>
</comment>
<keyword evidence="4 6" id="KW-0175">Coiled coil</keyword>
<dbReference type="PANTHER" id="PTHR33405">
    <property type="entry name" value="PROTEIN FLX-LIKE 2"/>
    <property type="match status" value="1"/>
</dbReference>
<accession>A0A7J6DV58</accession>
<evidence type="ECO:0000256" key="2">
    <source>
        <dbReference type="ARBA" id="ARBA00022473"/>
    </source>
</evidence>
<evidence type="ECO:0000313" key="10">
    <source>
        <dbReference type="Proteomes" id="UP000583929"/>
    </source>
</evidence>
<evidence type="ECO:0000313" key="8">
    <source>
        <dbReference type="EMBL" id="KAF4387504.1"/>
    </source>
</evidence>
<evidence type="ECO:0000256" key="4">
    <source>
        <dbReference type="ARBA" id="ARBA00023054"/>
    </source>
</evidence>
<evidence type="ECO:0000256" key="1">
    <source>
        <dbReference type="ARBA" id="ARBA00005405"/>
    </source>
</evidence>
<organism evidence="7 10">
    <name type="scientific">Cannabis sativa</name>
    <name type="common">Hemp</name>
    <name type="synonym">Marijuana</name>
    <dbReference type="NCBI Taxonomy" id="3483"/>
    <lineage>
        <taxon>Eukaryota</taxon>
        <taxon>Viridiplantae</taxon>
        <taxon>Streptophyta</taxon>
        <taxon>Embryophyta</taxon>
        <taxon>Tracheophyta</taxon>
        <taxon>Spermatophyta</taxon>
        <taxon>Magnoliopsida</taxon>
        <taxon>eudicotyledons</taxon>
        <taxon>Gunneridae</taxon>
        <taxon>Pentapetalae</taxon>
        <taxon>rosids</taxon>
        <taxon>fabids</taxon>
        <taxon>Rosales</taxon>
        <taxon>Cannabaceae</taxon>
        <taxon>Cannabis</taxon>
    </lineage>
</organism>
<evidence type="ECO:0008006" key="11">
    <source>
        <dbReference type="Google" id="ProtNLM"/>
    </source>
</evidence>